<sequence length="403" mass="43540">MTRSLRMLPPLVLLAMAVFVHGCAHQQATSRGTTVTTDGLSVKQQRLVAIAAFTANGNLPKLSTALAGGLDAGWTINEIKEVLVQLYAYAGFPRSLNGLNTFIDVLDDRQRRGITDEVGREPSPMPAHKSSIELGTEIQTKLVGGPATGRYVAFCPGIDAFLKGHLFGDILGRDNLDVQSREIATISALATLEGVNPQLTSHFNVGLNTGLTEAQLRGVTFAIDDAVGKARGDNARHLLAQVIGKRPGMSHPDTVLSTGRGSSAEARISIRVRQEQLVESAPLEHFKGTVRIRRLFQASDPARASGASVTFEPGARTAWHAHPLGQVLVVTAGTGWVQQRGEAAKAIREDDVVWIPPAVMHWHGATTTTAMTHMAVQERLDDNTVEWMEQVSDEQYRAAEQTR</sequence>
<dbReference type="Proteomes" id="UP000001935">
    <property type="component" value="Chromosome"/>
</dbReference>
<proteinExistence type="predicted"/>
<feature type="chain" id="PRO_5004209843" evidence="1">
    <location>
        <begin position="23"/>
        <end position="403"/>
    </location>
</feature>
<accession>Q2IEH3</accession>
<reference evidence="4" key="1">
    <citation type="submission" date="2006-01" db="EMBL/GenBank/DDBJ databases">
        <title>Complete sequence of Anaeromyxobacter dehalogenans 2CP-C.</title>
        <authorList>
            <consortium name="US DOE Joint Genome Institute"/>
            <person name="Copeland A."/>
            <person name="Lucas S."/>
            <person name="Lapidus A."/>
            <person name="Barry K."/>
            <person name="Detter J.C."/>
            <person name="Glavina T."/>
            <person name="Hammon N."/>
            <person name="Israni S."/>
            <person name="Pitluck S."/>
            <person name="Brettin T."/>
            <person name="Bruce D."/>
            <person name="Han C."/>
            <person name="Tapia R."/>
            <person name="Gilna P."/>
            <person name="Kiss H."/>
            <person name="Schmutz J."/>
            <person name="Larimer F."/>
            <person name="Land M."/>
            <person name="Kyrpides N."/>
            <person name="Anderson I."/>
            <person name="Sanford R.A."/>
            <person name="Ritalahti K.M."/>
            <person name="Thomas H.S."/>
            <person name="Kirby J.R."/>
            <person name="Zhulin I.B."/>
            <person name="Loeffler F.E."/>
            <person name="Richardson P."/>
        </authorList>
    </citation>
    <scope>NUCLEOTIDE SEQUENCE</scope>
    <source>
        <strain evidence="4">2CP-C</strain>
    </source>
</reference>
<evidence type="ECO:0000313" key="4">
    <source>
        <dbReference type="EMBL" id="ABC82979.1"/>
    </source>
</evidence>
<dbReference type="Gene3D" id="2.60.120.10">
    <property type="entry name" value="Jelly Rolls"/>
    <property type="match status" value="1"/>
</dbReference>
<dbReference type="HOGENOM" id="CLU_064450_0_0_7"/>
<dbReference type="KEGG" id="ade:Adeh_3211"/>
<feature type="domain" description="Cupin type-2" evidence="3">
    <location>
        <begin position="309"/>
        <end position="372"/>
    </location>
</feature>
<dbReference type="SUPFAM" id="SSF69118">
    <property type="entry name" value="AhpD-like"/>
    <property type="match status" value="1"/>
</dbReference>
<feature type="signal peptide" evidence="1">
    <location>
        <begin position="1"/>
        <end position="22"/>
    </location>
</feature>
<dbReference type="EMBL" id="CP000251">
    <property type="protein sequence ID" value="ABC82979.1"/>
    <property type="molecule type" value="Genomic_DNA"/>
</dbReference>
<keyword evidence="1" id="KW-0732">Signal</keyword>
<dbReference type="InterPro" id="IPR003779">
    <property type="entry name" value="CMD-like"/>
</dbReference>
<dbReference type="Pfam" id="PF07883">
    <property type="entry name" value="Cupin_2"/>
    <property type="match status" value="1"/>
</dbReference>
<dbReference type="PANTHER" id="PTHR43698">
    <property type="entry name" value="RIBD C-TERMINAL DOMAIN CONTAINING PROTEIN"/>
    <property type="match status" value="1"/>
</dbReference>
<name>Q2IEH3_ANADE</name>
<gene>
    <name evidence="4" type="ordered locus">Adeh_3211</name>
</gene>
<dbReference type="STRING" id="290397.Adeh_3211"/>
<evidence type="ECO:0000313" key="5">
    <source>
        <dbReference type="Proteomes" id="UP000001935"/>
    </source>
</evidence>
<dbReference type="SUPFAM" id="SSF51182">
    <property type="entry name" value="RmlC-like cupins"/>
    <property type="match status" value="1"/>
</dbReference>
<dbReference type="PeroxiBase" id="4748">
    <property type="entry name" value="AdAlkyPrxn"/>
</dbReference>
<dbReference type="PANTHER" id="PTHR43698:SF1">
    <property type="entry name" value="BLL4564 PROTEIN"/>
    <property type="match status" value="1"/>
</dbReference>
<protein>
    <submittedName>
        <fullName evidence="4">Carboxymuconolactone decarboxylase</fullName>
    </submittedName>
</protein>
<dbReference type="InterPro" id="IPR013096">
    <property type="entry name" value="Cupin_2"/>
</dbReference>
<organism evidence="4 5">
    <name type="scientific">Anaeromyxobacter dehalogenans (strain 2CP-C)</name>
    <dbReference type="NCBI Taxonomy" id="290397"/>
    <lineage>
        <taxon>Bacteria</taxon>
        <taxon>Pseudomonadati</taxon>
        <taxon>Myxococcota</taxon>
        <taxon>Myxococcia</taxon>
        <taxon>Myxococcales</taxon>
        <taxon>Cystobacterineae</taxon>
        <taxon>Anaeromyxobacteraceae</taxon>
        <taxon>Anaeromyxobacter</taxon>
    </lineage>
</organism>
<dbReference type="eggNOG" id="COG1917">
    <property type="taxonomic scope" value="Bacteria"/>
</dbReference>
<evidence type="ECO:0000259" key="2">
    <source>
        <dbReference type="Pfam" id="PF02627"/>
    </source>
</evidence>
<dbReference type="InterPro" id="IPR029032">
    <property type="entry name" value="AhpD-like"/>
</dbReference>
<dbReference type="InterPro" id="IPR014710">
    <property type="entry name" value="RmlC-like_jellyroll"/>
</dbReference>
<evidence type="ECO:0000259" key="3">
    <source>
        <dbReference type="Pfam" id="PF07883"/>
    </source>
</evidence>
<dbReference type="GO" id="GO:0051920">
    <property type="term" value="F:peroxiredoxin activity"/>
    <property type="evidence" value="ECO:0007669"/>
    <property type="project" value="InterPro"/>
</dbReference>
<dbReference type="InterPro" id="IPR011051">
    <property type="entry name" value="RmlC_Cupin_sf"/>
</dbReference>
<dbReference type="CDD" id="cd02233">
    <property type="entry name" value="cupin_HNL-like"/>
    <property type="match status" value="1"/>
</dbReference>
<feature type="domain" description="Carboxymuconolactone decarboxylase-like" evidence="2">
    <location>
        <begin position="34"/>
        <end position="99"/>
    </location>
</feature>
<dbReference type="InterPro" id="IPR047263">
    <property type="entry name" value="HNL-like_cupin"/>
</dbReference>
<dbReference type="AlphaFoldDB" id="Q2IEH3"/>
<evidence type="ECO:0000256" key="1">
    <source>
        <dbReference type="SAM" id="SignalP"/>
    </source>
</evidence>
<dbReference type="Pfam" id="PF02627">
    <property type="entry name" value="CMD"/>
    <property type="match status" value="1"/>
</dbReference>
<dbReference type="eggNOG" id="COG0599">
    <property type="taxonomic scope" value="Bacteria"/>
</dbReference>
<dbReference type="Gene3D" id="1.20.1290.10">
    <property type="entry name" value="AhpD-like"/>
    <property type="match status" value="1"/>
</dbReference>